<evidence type="ECO:0000313" key="3">
    <source>
        <dbReference type="Proteomes" id="UP000788993"/>
    </source>
</evidence>
<organism evidence="2 3">
    <name type="scientific">Ogataea polymorpha</name>
    <dbReference type="NCBI Taxonomy" id="460523"/>
    <lineage>
        <taxon>Eukaryota</taxon>
        <taxon>Fungi</taxon>
        <taxon>Dikarya</taxon>
        <taxon>Ascomycota</taxon>
        <taxon>Saccharomycotina</taxon>
        <taxon>Pichiomycetes</taxon>
        <taxon>Pichiales</taxon>
        <taxon>Pichiaceae</taxon>
        <taxon>Ogataea</taxon>
    </lineage>
</organism>
<dbReference type="Proteomes" id="UP000788993">
    <property type="component" value="Unassembled WGS sequence"/>
</dbReference>
<feature type="transmembrane region" description="Helical" evidence="1">
    <location>
        <begin position="9"/>
        <end position="33"/>
    </location>
</feature>
<gene>
    <name evidence="2" type="ORF">OGATHE_000390</name>
</gene>
<evidence type="ECO:0008006" key="4">
    <source>
        <dbReference type="Google" id="ProtNLM"/>
    </source>
</evidence>
<dbReference type="Gene3D" id="3.40.50.1820">
    <property type="entry name" value="alpha/beta hydrolase"/>
    <property type="match status" value="1"/>
</dbReference>
<protein>
    <recommendedName>
        <fullName evidence="4">Alpha/beta hydrolase fold-3 domain-containing protein</fullName>
    </recommendedName>
</protein>
<reference evidence="2" key="2">
    <citation type="submission" date="2021-01" db="EMBL/GenBank/DDBJ databases">
        <authorList>
            <person name="Schikora-Tamarit M.A."/>
        </authorList>
    </citation>
    <scope>NUCLEOTIDE SEQUENCE</scope>
    <source>
        <strain evidence="2">NCAIM Y.01608</strain>
    </source>
</reference>
<dbReference type="EMBL" id="JAEUBD010000095">
    <property type="protein sequence ID" value="KAH3677736.1"/>
    <property type="molecule type" value="Genomic_DNA"/>
</dbReference>
<keyword evidence="1" id="KW-0472">Membrane</keyword>
<dbReference type="InterPro" id="IPR029058">
    <property type="entry name" value="AB_hydrolase_fold"/>
</dbReference>
<keyword evidence="1" id="KW-0812">Transmembrane</keyword>
<reference evidence="2" key="1">
    <citation type="journal article" date="2021" name="Open Biol.">
        <title>Shared evolutionary footprints suggest mitochondrial oxidative damage underlies multiple complex I losses in fungi.</title>
        <authorList>
            <person name="Schikora-Tamarit M.A."/>
            <person name="Marcet-Houben M."/>
            <person name="Nosek J."/>
            <person name="Gabaldon T."/>
        </authorList>
    </citation>
    <scope>NUCLEOTIDE SEQUENCE</scope>
    <source>
        <strain evidence="2">NCAIM Y.01608</strain>
    </source>
</reference>
<evidence type="ECO:0000256" key="1">
    <source>
        <dbReference type="SAM" id="Phobius"/>
    </source>
</evidence>
<keyword evidence="3" id="KW-1185">Reference proteome</keyword>
<comment type="caution">
    <text evidence="2">The sequence shown here is derived from an EMBL/GenBank/DDBJ whole genome shotgun (WGS) entry which is preliminary data.</text>
</comment>
<proteinExistence type="predicted"/>
<dbReference type="AlphaFoldDB" id="A0A9P8TGQ6"/>
<evidence type="ECO:0000313" key="2">
    <source>
        <dbReference type="EMBL" id="KAH3677736.1"/>
    </source>
</evidence>
<name>A0A9P8TGQ6_9ASCO</name>
<keyword evidence="1" id="KW-1133">Transmembrane helix</keyword>
<accession>A0A9P8TGQ6</accession>
<dbReference type="SUPFAM" id="SSF53474">
    <property type="entry name" value="alpha/beta-Hydrolases"/>
    <property type="match status" value="1"/>
</dbReference>
<sequence>MREYTLSDILVFLTLAFIYMSSNYTLGIVYGFIEPLNQKNKVHRQGTLNQYVLLKVVKHFLPDITDENNPSYSLVANLVWKRFYNYRSIVQAWNGIELSFYEEVRENNLKGNWIKKVQCQTETSLEPDLVIYYIPNILIMSNTPHFYTEYLTTLHSLLLLQGFKNPLIFVPQLKTVHKCELPDHLFTVIQNWQEITTKYEKAKWIIAGDSAGASLALSFLLFRTNPDYSIFKRDKESIEGNEDIEQSSQEVNEPISKPFGALLISPLLKYKGISKRTSEDTCPDFLTTNFINRISQRYIPSHLPELDIIHSPGFCNNPNTWERSFPEKGIILTWGAEELLNDEIQDFGNTLAMAGSTKLWKMKGGIHSWPFAFFLTEDAQDEKEDSCFVLAGIISRMTLWHTTYYLDPEKSHEPMNLLTIDDNHL</sequence>